<dbReference type="Proteomes" id="UP000568158">
    <property type="component" value="Unassembled WGS sequence"/>
</dbReference>
<evidence type="ECO:0000313" key="9">
    <source>
        <dbReference type="Proteomes" id="UP000568158"/>
    </source>
</evidence>
<organism evidence="7 8">
    <name type="scientific">Dekkera bruxellensis</name>
    <name type="common">Brettanomyces custersii</name>
    <dbReference type="NCBI Taxonomy" id="5007"/>
    <lineage>
        <taxon>Eukaryota</taxon>
        <taxon>Fungi</taxon>
        <taxon>Dikarya</taxon>
        <taxon>Ascomycota</taxon>
        <taxon>Saccharomycotina</taxon>
        <taxon>Pichiomycetes</taxon>
        <taxon>Pichiales</taxon>
        <taxon>Pichiaceae</taxon>
        <taxon>Brettanomyces</taxon>
    </lineage>
</organism>
<reference evidence="5 9" key="2">
    <citation type="journal article" date="2020" name="Appl. Microbiol. Biotechnol.">
        <title>Targeted gene deletion in Brettanomyces bruxellensis with an expression-free CRISPR-Cas9 system.</title>
        <authorList>
            <person name="Varela C."/>
            <person name="Bartel C."/>
            <person name="Onetto C."/>
            <person name="Borneman A."/>
        </authorList>
    </citation>
    <scope>NUCLEOTIDE SEQUENCE [LARGE SCALE GENOMIC DNA]</scope>
    <source>
        <strain evidence="5 9">AWRI1613</strain>
    </source>
</reference>
<dbReference type="GO" id="GO:0046872">
    <property type="term" value="F:metal ion binding"/>
    <property type="evidence" value="ECO:0007669"/>
    <property type="project" value="TreeGrafter"/>
</dbReference>
<dbReference type="InterPro" id="IPR037124">
    <property type="entry name" value="Chaperonin_GroES_sf"/>
</dbReference>
<dbReference type="Pfam" id="PF00166">
    <property type="entry name" value="Cpn10"/>
    <property type="match status" value="1"/>
</dbReference>
<accession>A0A3F2Y5I2</accession>
<dbReference type="PRINTS" id="PR00297">
    <property type="entry name" value="CHAPERONIN10"/>
</dbReference>
<evidence type="ECO:0000256" key="4">
    <source>
        <dbReference type="RuleBase" id="RU003479"/>
    </source>
</evidence>
<evidence type="ECO:0000256" key="3">
    <source>
        <dbReference type="ARBA" id="ARBA00056825"/>
    </source>
</evidence>
<dbReference type="EMBL" id="CABFWN010000005">
    <property type="protein sequence ID" value="VUG19791.1"/>
    <property type="molecule type" value="Genomic_DNA"/>
</dbReference>
<dbReference type="OrthoDB" id="184876at2759"/>
<dbReference type="InterPro" id="IPR011032">
    <property type="entry name" value="GroES-like_sf"/>
</dbReference>
<proteinExistence type="inferred from homology"/>
<evidence type="ECO:0000313" key="7">
    <source>
        <dbReference type="EMBL" id="VUG19791.1"/>
    </source>
</evidence>
<reference evidence="6" key="4">
    <citation type="journal article" name="BMC Genomics">
        <title>New genome assemblies reveal patterns of domestication and adaptation across Brettanomyces (Dekkera) species.</title>
        <authorList>
            <person name="Roach M.J."/>
            <person name="Borneman A.R."/>
        </authorList>
    </citation>
    <scope>NUCLEOTIDE SEQUENCE</scope>
    <source>
        <strain evidence="6">UCD 2041</strain>
    </source>
</reference>
<dbReference type="InterPro" id="IPR018369">
    <property type="entry name" value="Chaprnonin_Cpn10_CS"/>
</dbReference>
<keyword evidence="2 4" id="KW-0143">Chaperone</keyword>
<dbReference type="Proteomes" id="UP000663131">
    <property type="component" value="Chromosome 8"/>
</dbReference>
<dbReference type="Proteomes" id="UP000478008">
    <property type="component" value="Unassembled WGS sequence"/>
</dbReference>
<evidence type="ECO:0000256" key="1">
    <source>
        <dbReference type="ARBA" id="ARBA00006975"/>
    </source>
</evidence>
<dbReference type="SUPFAM" id="SSF50129">
    <property type="entry name" value="GroES-like"/>
    <property type="match status" value="1"/>
</dbReference>
<reference evidence="7 8" key="1">
    <citation type="submission" date="2019-07" db="EMBL/GenBank/DDBJ databases">
        <authorList>
            <person name="Friedrich A."/>
            <person name="Schacherer J."/>
        </authorList>
    </citation>
    <scope>NUCLEOTIDE SEQUENCE [LARGE SCALE GENOMIC DNA]</scope>
</reference>
<dbReference type="GO" id="GO:0005524">
    <property type="term" value="F:ATP binding"/>
    <property type="evidence" value="ECO:0007669"/>
    <property type="project" value="InterPro"/>
</dbReference>
<gene>
    <name evidence="7" type="primary">HSP10</name>
    <name evidence="6" type="ORF">BRETT_000535</name>
    <name evidence="7" type="ORF">DEBR0S5_12112G</name>
    <name evidence="5" type="ORF">HII12_002265</name>
</gene>
<dbReference type="PROSITE" id="PS00681">
    <property type="entry name" value="CHAPERONINS_CPN10"/>
    <property type="match status" value="1"/>
</dbReference>
<sequence length="104" mass="11208">MSSIIKSVKSILPTLDRVLVQRIKVSQKTTSGIYIPEKNLSKPNVANVIAVGPGYTAQGGVEVKPKVAPGDKVLIPSHGGSPINVEKKEYLLFRDSDILAKIQE</sequence>
<dbReference type="GO" id="GO:0044183">
    <property type="term" value="F:protein folding chaperone"/>
    <property type="evidence" value="ECO:0007669"/>
    <property type="project" value="InterPro"/>
</dbReference>
<dbReference type="SMART" id="SM00883">
    <property type="entry name" value="Cpn10"/>
    <property type="match status" value="1"/>
</dbReference>
<dbReference type="PANTHER" id="PTHR10772:SF0">
    <property type="entry name" value="10 KDA HEAT SHOCK PROTEIN, MITOCHONDRIAL"/>
    <property type="match status" value="1"/>
</dbReference>
<dbReference type="PANTHER" id="PTHR10772">
    <property type="entry name" value="10 KDA HEAT SHOCK PROTEIN"/>
    <property type="match status" value="1"/>
</dbReference>
<comment type="function">
    <text evidence="3">Eukaryotic CPN10 homolog which is essential for mitochondrial protein biogenesis, together with CPN60. Binds to CPN60 in the presence of Mg-ATP and suppresses the ATPase activity of the latter.</text>
</comment>
<evidence type="ECO:0000313" key="5">
    <source>
        <dbReference type="EMBL" id="KAF6012743.1"/>
    </source>
</evidence>
<dbReference type="Gene3D" id="2.30.33.40">
    <property type="entry name" value="GroES chaperonin"/>
    <property type="match status" value="1"/>
</dbReference>
<reference evidence="6" key="3">
    <citation type="submission" date="2020-10" db="EMBL/GenBank/DDBJ databases">
        <authorList>
            <person name="Palmer J.M."/>
        </authorList>
    </citation>
    <scope>NUCLEOTIDE SEQUENCE</scope>
    <source>
        <strain evidence="6">UCD 2041</strain>
    </source>
</reference>
<evidence type="ECO:0000313" key="6">
    <source>
        <dbReference type="EMBL" id="QOU20821.1"/>
    </source>
</evidence>
<dbReference type="EMBL" id="CP063136">
    <property type="protein sequence ID" value="QOU20821.1"/>
    <property type="molecule type" value="Genomic_DNA"/>
</dbReference>
<evidence type="ECO:0000256" key="2">
    <source>
        <dbReference type="ARBA" id="ARBA00023186"/>
    </source>
</evidence>
<dbReference type="EMBL" id="JABCYN010000023">
    <property type="protein sequence ID" value="KAF6012743.1"/>
    <property type="molecule type" value="Genomic_DNA"/>
</dbReference>
<dbReference type="CDD" id="cd00320">
    <property type="entry name" value="cpn10"/>
    <property type="match status" value="1"/>
</dbReference>
<dbReference type="GO" id="GO:0005759">
    <property type="term" value="C:mitochondrial matrix"/>
    <property type="evidence" value="ECO:0007669"/>
    <property type="project" value="TreeGrafter"/>
</dbReference>
<dbReference type="FunFam" id="2.30.33.40:FF:000002">
    <property type="entry name" value="10 kDa chaperonin, mitochondrial"/>
    <property type="match status" value="1"/>
</dbReference>
<name>A0A3F2Y5I2_DEKBR</name>
<dbReference type="GO" id="GO:0051082">
    <property type="term" value="F:unfolded protein binding"/>
    <property type="evidence" value="ECO:0007669"/>
    <property type="project" value="TreeGrafter"/>
</dbReference>
<dbReference type="InterPro" id="IPR020818">
    <property type="entry name" value="Chaperonin_GroES"/>
</dbReference>
<protein>
    <submittedName>
        <fullName evidence="7">DEBR0S5_12112g1_1</fullName>
    </submittedName>
</protein>
<comment type="similarity">
    <text evidence="1 4">Belongs to the GroES chaperonin family.</text>
</comment>
<dbReference type="AlphaFoldDB" id="A0A3F2Y5I2"/>
<dbReference type="GO" id="GO:0051087">
    <property type="term" value="F:protein-folding chaperone binding"/>
    <property type="evidence" value="ECO:0007669"/>
    <property type="project" value="TreeGrafter"/>
</dbReference>
<evidence type="ECO:0000313" key="8">
    <source>
        <dbReference type="Proteomes" id="UP000478008"/>
    </source>
</evidence>
<dbReference type="STRING" id="5007.A0A3F2Y5I2"/>
<keyword evidence="8" id="KW-1185">Reference proteome</keyword>
<dbReference type="HAMAP" id="MF_00580">
    <property type="entry name" value="CH10"/>
    <property type="match status" value="1"/>
</dbReference>